<keyword evidence="3 8" id="KW-0285">Flavoprotein</keyword>
<keyword evidence="5 8" id="KW-0521">NADP</keyword>
<dbReference type="Pfam" id="PF00881">
    <property type="entry name" value="Nitroreductase"/>
    <property type="match status" value="1"/>
</dbReference>
<comment type="caution">
    <text evidence="11">The sequence shown here is derived from an EMBL/GenBank/DDBJ whole genome shotgun (WGS) entry which is preliminary data.</text>
</comment>
<gene>
    <name evidence="11" type="ORF">GCM10025759_11090</name>
</gene>
<keyword evidence="7 8" id="KW-0520">NAD</keyword>
<evidence type="ECO:0000256" key="7">
    <source>
        <dbReference type="ARBA" id="ARBA00023027"/>
    </source>
</evidence>
<comment type="similarity">
    <text evidence="2 8">Belongs to the nitroreductase family.</text>
</comment>
<keyword evidence="6 8" id="KW-0560">Oxidoreductase</keyword>
<sequence length="186" mass="20764">MAPLDARRSVPPKQLGEPGPDHPTLLRLLESAVRVPDHGKRVPFRFLSFRGDARHAFGERLAARSRERDPEASEAVIEKDRTRFSHAPLVVAVIGRFGPDEKIPESERFSTASCVCFALLQAAQALGYGAIWLTGWLAYDPEVARWLGLADDERVVGYIHIGTPKLDAPERERPDPRELLTQWPPA</sequence>
<accession>A0ABP9L9L7</accession>
<dbReference type="InterPro" id="IPR026021">
    <property type="entry name" value="YdjA-like"/>
</dbReference>
<dbReference type="CDD" id="cd02135">
    <property type="entry name" value="YdjA-like"/>
    <property type="match status" value="1"/>
</dbReference>
<dbReference type="PANTHER" id="PTHR43821">
    <property type="entry name" value="NAD(P)H NITROREDUCTASE YDJA-RELATED"/>
    <property type="match status" value="1"/>
</dbReference>
<dbReference type="EC" id="1.-.-.-" evidence="8"/>
<proteinExistence type="inferred from homology"/>
<organism evidence="11 12">
    <name type="scientific">Lysobacter panacisoli</name>
    <dbReference type="NCBI Taxonomy" id="1255263"/>
    <lineage>
        <taxon>Bacteria</taxon>
        <taxon>Pseudomonadati</taxon>
        <taxon>Pseudomonadota</taxon>
        <taxon>Gammaproteobacteria</taxon>
        <taxon>Lysobacterales</taxon>
        <taxon>Lysobacteraceae</taxon>
        <taxon>Lysobacter</taxon>
    </lineage>
</organism>
<dbReference type="PIRSF" id="PIRSF000232">
    <property type="entry name" value="YdjA"/>
    <property type="match status" value="1"/>
</dbReference>
<keyword evidence="4 8" id="KW-0288">FMN</keyword>
<dbReference type="InterPro" id="IPR000415">
    <property type="entry name" value="Nitroreductase-like"/>
</dbReference>
<dbReference type="Proteomes" id="UP001501083">
    <property type="component" value="Unassembled WGS sequence"/>
</dbReference>
<evidence type="ECO:0000256" key="5">
    <source>
        <dbReference type="ARBA" id="ARBA00022857"/>
    </source>
</evidence>
<keyword evidence="12" id="KW-1185">Reference proteome</keyword>
<dbReference type="SUPFAM" id="SSF55469">
    <property type="entry name" value="FMN-dependent nitroreductase-like"/>
    <property type="match status" value="1"/>
</dbReference>
<feature type="domain" description="Nitroreductase" evidence="10">
    <location>
        <begin position="6"/>
        <end position="162"/>
    </location>
</feature>
<feature type="compositionally biased region" description="Basic and acidic residues" evidence="9">
    <location>
        <begin position="167"/>
        <end position="178"/>
    </location>
</feature>
<evidence type="ECO:0000256" key="3">
    <source>
        <dbReference type="ARBA" id="ARBA00022630"/>
    </source>
</evidence>
<evidence type="ECO:0000313" key="11">
    <source>
        <dbReference type="EMBL" id="GAA5071705.1"/>
    </source>
</evidence>
<evidence type="ECO:0000256" key="1">
    <source>
        <dbReference type="ARBA" id="ARBA00001917"/>
    </source>
</evidence>
<feature type="region of interest" description="Disordered" evidence="9">
    <location>
        <begin position="1"/>
        <end position="22"/>
    </location>
</feature>
<evidence type="ECO:0000256" key="9">
    <source>
        <dbReference type="SAM" id="MobiDB-lite"/>
    </source>
</evidence>
<dbReference type="PANTHER" id="PTHR43821:SF1">
    <property type="entry name" value="NAD(P)H NITROREDUCTASE YDJA-RELATED"/>
    <property type="match status" value="1"/>
</dbReference>
<dbReference type="Gene3D" id="3.40.109.10">
    <property type="entry name" value="NADH Oxidase"/>
    <property type="match status" value="1"/>
</dbReference>
<evidence type="ECO:0000259" key="10">
    <source>
        <dbReference type="Pfam" id="PF00881"/>
    </source>
</evidence>
<comment type="cofactor">
    <cofactor evidence="1 8">
        <name>FMN</name>
        <dbReference type="ChEBI" id="CHEBI:58210"/>
    </cofactor>
</comment>
<name>A0ABP9L9L7_9GAMM</name>
<protein>
    <recommendedName>
        <fullName evidence="8">Putative NAD(P)H nitroreductase</fullName>
        <ecNumber evidence="8">1.-.-.-</ecNumber>
    </recommendedName>
</protein>
<dbReference type="InterPro" id="IPR029479">
    <property type="entry name" value="Nitroreductase"/>
</dbReference>
<evidence type="ECO:0000256" key="4">
    <source>
        <dbReference type="ARBA" id="ARBA00022643"/>
    </source>
</evidence>
<dbReference type="InterPro" id="IPR052530">
    <property type="entry name" value="NAD(P)H_nitroreductase"/>
</dbReference>
<evidence type="ECO:0000256" key="6">
    <source>
        <dbReference type="ARBA" id="ARBA00023002"/>
    </source>
</evidence>
<reference evidence="12" key="1">
    <citation type="journal article" date="2019" name="Int. J. Syst. Evol. Microbiol.">
        <title>The Global Catalogue of Microorganisms (GCM) 10K type strain sequencing project: providing services to taxonomists for standard genome sequencing and annotation.</title>
        <authorList>
            <consortium name="The Broad Institute Genomics Platform"/>
            <consortium name="The Broad Institute Genome Sequencing Center for Infectious Disease"/>
            <person name="Wu L."/>
            <person name="Ma J."/>
        </authorList>
    </citation>
    <scope>NUCLEOTIDE SEQUENCE [LARGE SCALE GENOMIC DNA]</scope>
    <source>
        <strain evidence="12">JCM 19212</strain>
    </source>
</reference>
<dbReference type="EMBL" id="BAABKY010000001">
    <property type="protein sequence ID" value="GAA5071705.1"/>
    <property type="molecule type" value="Genomic_DNA"/>
</dbReference>
<evidence type="ECO:0000256" key="2">
    <source>
        <dbReference type="ARBA" id="ARBA00007118"/>
    </source>
</evidence>
<evidence type="ECO:0000313" key="12">
    <source>
        <dbReference type="Proteomes" id="UP001501083"/>
    </source>
</evidence>
<feature type="region of interest" description="Disordered" evidence="9">
    <location>
        <begin position="166"/>
        <end position="186"/>
    </location>
</feature>
<evidence type="ECO:0000256" key="8">
    <source>
        <dbReference type="PIRNR" id="PIRNR000232"/>
    </source>
</evidence>